<accession>A0A507CRJ4</accession>
<name>A0A507CRJ4_9FUNG</name>
<feature type="region of interest" description="Disordered" evidence="2">
    <location>
        <begin position="1"/>
        <end position="60"/>
    </location>
</feature>
<evidence type="ECO:0000256" key="2">
    <source>
        <dbReference type="SAM" id="MobiDB-lite"/>
    </source>
</evidence>
<dbReference type="Pfam" id="PF13865">
    <property type="entry name" value="FoP_duplication"/>
    <property type="match status" value="1"/>
</dbReference>
<sequence>LLDRPPKSGHGRPKGRGRGASAPPEGKKKTKKSKKTNRPAPSRDSLDGDLDRYMGRRHSQ</sequence>
<evidence type="ECO:0000313" key="4">
    <source>
        <dbReference type="EMBL" id="TPX41708.1"/>
    </source>
</evidence>
<keyword evidence="1" id="KW-0694">RNA-binding</keyword>
<comment type="caution">
    <text evidence="4">The sequence shown here is derived from an EMBL/GenBank/DDBJ whole genome shotgun (WGS) entry which is preliminary data.</text>
</comment>
<evidence type="ECO:0000259" key="3">
    <source>
        <dbReference type="Pfam" id="PF13865"/>
    </source>
</evidence>
<reference evidence="4 5" key="1">
    <citation type="journal article" date="2019" name="Sci. Rep.">
        <title>Comparative genomics of chytrid fungi reveal insights into the obligate biotrophic and pathogenic lifestyle of Synchytrium endobioticum.</title>
        <authorList>
            <person name="van de Vossenberg B.T.L.H."/>
            <person name="Warris S."/>
            <person name="Nguyen H.D.T."/>
            <person name="van Gent-Pelzer M.P.E."/>
            <person name="Joly D.L."/>
            <person name="van de Geest H.C."/>
            <person name="Bonants P.J.M."/>
            <person name="Smith D.S."/>
            <person name="Levesque C.A."/>
            <person name="van der Lee T.A.J."/>
        </authorList>
    </citation>
    <scope>NUCLEOTIDE SEQUENCE [LARGE SCALE GENOMIC DNA]</scope>
    <source>
        <strain evidence="4 5">MB42</strain>
    </source>
</reference>
<dbReference type="Proteomes" id="UP000317494">
    <property type="component" value="Unassembled WGS sequence"/>
</dbReference>
<dbReference type="GO" id="GO:0003723">
    <property type="term" value="F:RNA binding"/>
    <property type="evidence" value="ECO:0007669"/>
    <property type="project" value="UniProtKB-KW"/>
</dbReference>
<feature type="non-terminal residue" evidence="4">
    <location>
        <position position="1"/>
    </location>
</feature>
<keyword evidence="5" id="KW-1185">Reference proteome</keyword>
<feature type="compositionally biased region" description="Basic residues" evidence="2">
    <location>
        <begin position="7"/>
        <end position="17"/>
    </location>
</feature>
<evidence type="ECO:0000313" key="5">
    <source>
        <dbReference type="Proteomes" id="UP000317494"/>
    </source>
</evidence>
<dbReference type="EMBL" id="QEAN01000260">
    <property type="protein sequence ID" value="TPX41708.1"/>
    <property type="molecule type" value="Genomic_DNA"/>
</dbReference>
<feature type="compositionally biased region" description="Basic residues" evidence="2">
    <location>
        <begin position="28"/>
        <end position="37"/>
    </location>
</feature>
<evidence type="ECO:0000256" key="1">
    <source>
        <dbReference type="ARBA" id="ARBA00022884"/>
    </source>
</evidence>
<feature type="compositionally biased region" description="Basic and acidic residues" evidence="2">
    <location>
        <begin position="44"/>
        <end position="54"/>
    </location>
</feature>
<protein>
    <recommendedName>
        <fullName evidence="3">Chromatin target of PRMT1 protein C-terminal domain-containing protein</fullName>
    </recommendedName>
</protein>
<proteinExistence type="predicted"/>
<gene>
    <name evidence="4" type="ORF">SeMB42_g05448</name>
</gene>
<dbReference type="InterPro" id="IPR025715">
    <property type="entry name" value="FoP_C"/>
</dbReference>
<organism evidence="4 5">
    <name type="scientific">Synchytrium endobioticum</name>
    <dbReference type="NCBI Taxonomy" id="286115"/>
    <lineage>
        <taxon>Eukaryota</taxon>
        <taxon>Fungi</taxon>
        <taxon>Fungi incertae sedis</taxon>
        <taxon>Chytridiomycota</taxon>
        <taxon>Chytridiomycota incertae sedis</taxon>
        <taxon>Chytridiomycetes</taxon>
        <taxon>Synchytriales</taxon>
        <taxon>Synchytriaceae</taxon>
        <taxon>Synchytrium</taxon>
    </lineage>
</organism>
<feature type="domain" description="Chromatin target of PRMT1 protein C-terminal" evidence="3">
    <location>
        <begin position="10"/>
        <end position="56"/>
    </location>
</feature>
<dbReference type="VEuPathDB" id="FungiDB:SeMB42_g05448"/>
<dbReference type="AlphaFoldDB" id="A0A507CRJ4"/>